<dbReference type="CDD" id="cd04301">
    <property type="entry name" value="NAT_SF"/>
    <property type="match status" value="1"/>
</dbReference>
<dbReference type="InterPro" id="IPR016181">
    <property type="entry name" value="Acyl_CoA_acyltransferase"/>
</dbReference>
<evidence type="ECO:0000259" key="1">
    <source>
        <dbReference type="PROSITE" id="PS51186"/>
    </source>
</evidence>
<organism evidence="2 3">
    <name type="scientific">Opisthorchis viverrini</name>
    <name type="common">Southeast Asian liver fluke</name>
    <dbReference type="NCBI Taxonomy" id="6198"/>
    <lineage>
        <taxon>Eukaryota</taxon>
        <taxon>Metazoa</taxon>
        <taxon>Spiralia</taxon>
        <taxon>Lophotrochozoa</taxon>
        <taxon>Platyhelminthes</taxon>
        <taxon>Trematoda</taxon>
        <taxon>Digenea</taxon>
        <taxon>Opisthorchiida</taxon>
        <taxon>Opisthorchiata</taxon>
        <taxon>Opisthorchiidae</taxon>
        <taxon>Opisthorchis</taxon>
    </lineage>
</organism>
<dbReference type="Proteomes" id="UP000054324">
    <property type="component" value="Unassembled WGS sequence"/>
</dbReference>
<accession>A0A074ZJT3</accession>
<proteinExistence type="predicted"/>
<dbReference type="Gene3D" id="3.40.630.30">
    <property type="match status" value="1"/>
</dbReference>
<evidence type="ECO:0000313" key="3">
    <source>
        <dbReference type="Proteomes" id="UP000054324"/>
    </source>
</evidence>
<reference evidence="2 3" key="1">
    <citation type="submission" date="2013-11" db="EMBL/GenBank/DDBJ databases">
        <title>Opisthorchis viverrini - life in the bile duct.</title>
        <authorList>
            <person name="Young N.D."/>
            <person name="Nagarajan N."/>
            <person name="Lin S.J."/>
            <person name="Korhonen P.K."/>
            <person name="Jex A.R."/>
            <person name="Hall R.S."/>
            <person name="Safavi-Hemami H."/>
            <person name="Kaewkong W."/>
            <person name="Bertrand D."/>
            <person name="Gao S."/>
            <person name="Seet Q."/>
            <person name="Wongkham S."/>
            <person name="Teh B.T."/>
            <person name="Wongkham C."/>
            <person name="Intapan P.M."/>
            <person name="Maleewong W."/>
            <person name="Yang X."/>
            <person name="Hu M."/>
            <person name="Wang Z."/>
            <person name="Hofmann A."/>
            <person name="Sternberg P.W."/>
            <person name="Tan P."/>
            <person name="Wang J."/>
            <person name="Gasser R.B."/>
        </authorList>
    </citation>
    <scope>NUCLEOTIDE SEQUENCE [LARGE SCALE GENOMIC DNA]</scope>
</reference>
<dbReference type="InterPro" id="IPR000182">
    <property type="entry name" value="GNAT_dom"/>
</dbReference>
<protein>
    <recommendedName>
        <fullName evidence="1">N-acetyltransferase domain-containing protein</fullName>
    </recommendedName>
</protein>
<keyword evidence="3" id="KW-1185">Reference proteome</keyword>
<dbReference type="CTD" id="20319593"/>
<evidence type="ECO:0000313" key="2">
    <source>
        <dbReference type="EMBL" id="KER27598.1"/>
    </source>
</evidence>
<feature type="domain" description="N-acetyltransferase" evidence="1">
    <location>
        <begin position="78"/>
        <end position="238"/>
    </location>
</feature>
<gene>
    <name evidence="2" type="ORF">T265_05411</name>
</gene>
<dbReference type="OrthoDB" id="7305308at2759"/>
<dbReference type="GeneID" id="20319593"/>
<dbReference type="AlphaFoldDB" id="A0A074ZJT3"/>
<dbReference type="EMBL" id="KL596719">
    <property type="protein sequence ID" value="KER27598.1"/>
    <property type="molecule type" value="Genomic_DNA"/>
</dbReference>
<dbReference type="SUPFAM" id="SSF55729">
    <property type="entry name" value="Acyl-CoA N-acyltransferases (Nat)"/>
    <property type="match status" value="1"/>
</dbReference>
<name>A0A074ZJT3_OPIVI</name>
<dbReference type="Pfam" id="PF00583">
    <property type="entry name" value="Acetyltransf_1"/>
    <property type="match status" value="1"/>
</dbReference>
<dbReference type="GO" id="GO:0016747">
    <property type="term" value="F:acyltransferase activity, transferring groups other than amino-acyl groups"/>
    <property type="evidence" value="ECO:0007669"/>
    <property type="project" value="InterPro"/>
</dbReference>
<dbReference type="RefSeq" id="XP_009168673.1">
    <property type="nucleotide sequence ID" value="XM_009170409.1"/>
</dbReference>
<dbReference type="PROSITE" id="PS51186">
    <property type="entry name" value="GNAT"/>
    <property type="match status" value="1"/>
</dbReference>
<dbReference type="KEGG" id="ovi:T265_05411"/>
<sequence length="551" mass="62247">MPTEQLQAFGQGSKTLICILFTKNEHPPSLERVFLNFPGYSSAVAQIQANATKRLQKFRNRIHFSRDAKRIYKKRPMFSVRPIRAEDFSQVHEFTLRLLRHHVGECEKSDLEPQDLSDLFKDGFIEGLLLTFSASSDQELQPIGFMIFHSDISPMHGGRGVYLDQFYIEPEFRRHGLGRLMMSALCEKVIASNGQYVKLVYQDGLGLECVYGKMGFVNYSKEHSELHFFEVYGKPKLEELLNHTGDVNGCNRVDGPNRSFFPGGQSSRLALLVLPFSQTPPNSQNGFPAWSNISPETESLLIQSDRSPPCSRMVLVTESCPDYTKAFSNSRMISRPNLSQRLCMFIEQCSVCSWLGPMVTFSDFVGDTSILEPNVFTDRVRAWIQMCPRLSGAVWEVPTKQLITSSDTVPSCPAGQFKVNNQCNTLLTTLLDVLRVPDDTSQEGWNIAYLDKTGMIRLIESTKRKFREPCTCVEKDLWKSHSPSPGGIPLVSSHHLEVAPDSNFDLIRNHRQCIILTMPGFELCTSEMLGEPTTTTRQCTLDASEVSRVNR</sequence>